<name>A0ABV3LB94_9RHOB</name>
<dbReference type="EMBL" id="JBFBVU010000027">
    <property type="protein sequence ID" value="MEV8468360.1"/>
    <property type="molecule type" value="Genomic_DNA"/>
</dbReference>
<proteinExistence type="predicted"/>
<dbReference type="Proteomes" id="UP001553161">
    <property type="component" value="Unassembled WGS sequence"/>
</dbReference>
<dbReference type="Pfam" id="PF12224">
    <property type="entry name" value="Amidoligase_2"/>
    <property type="match status" value="1"/>
</dbReference>
<sequence>MTSPDTQRRIGVEVEFGGLSEARAAELILDQCGGEVTGRTEHVIELSTDRLGKMTVELDTVWKHEIAAAGDAAGAIARTLVPVELVTAPIREAQIPVLDDVLVTLARHGAEGSRDSLLAAYGVHFNPETGFDASVVRMARTYAALEPWLRAASHLDATRRLLPFINPWPGSLVQALLAPEAADLTPDELPGLYLSHTTSRNHGLDLLPLLRHHDADTVTAALGTSEGSARPTYHFRLPECRLSEPGWSLDHEWTKWRLVEAVAADPELLAALIDAVRGAKDPVNAAETVIAPLLNRETFACLAR</sequence>
<keyword evidence="2" id="KW-1185">Reference proteome</keyword>
<reference evidence="1 2" key="1">
    <citation type="submission" date="2024-07" db="EMBL/GenBank/DDBJ databases">
        <authorList>
            <person name="Kang M."/>
        </authorList>
    </citation>
    <scope>NUCLEOTIDE SEQUENCE [LARGE SCALE GENOMIC DNA]</scope>
    <source>
        <strain evidence="1 2">DFM31</strain>
    </source>
</reference>
<accession>A0ABV3LB94</accession>
<gene>
    <name evidence="1" type="ORF">AB0T83_16410</name>
</gene>
<evidence type="ECO:0000313" key="2">
    <source>
        <dbReference type="Proteomes" id="UP001553161"/>
    </source>
</evidence>
<organism evidence="1 2">
    <name type="scientific">Meridianimarinicoccus marinus</name>
    <dbReference type="NCBI Taxonomy" id="3231483"/>
    <lineage>
        <taxon>Bacteria</taxon>
        <taxon>Pseudomonadati</taxon>
        <taxon>Pseudomonadota</taxon>
        <taxon>Alphaproteobacteria</taxon>
        <taxon>Rhodobacterales</taxon>
        <taxon>Paracoccaceae</taxon>
        <taxon>Meridianimarinicoccus</taxon>
    </lineage>
</organism>
<dbReference type="InterPro" id="IPR022025">
    <property type="entry name" value="Amidoligase_2"/>
</dbReference>
<protein>
    <submittedName>
        <fullName evidence="1">Amidoligase family protein</fullName>
    </submittedName>
</protein>
<comment type="caution">
    <text evidence="1">The sequence shown here is derived from an EMBL/GenBank/DDBJ whole genome shotgun (WGS) entry which is preliminary data.</text>
</comment>
<dbReference type="RefSeq" id="WP_366194312.1">
    <property type="nucleotide sequence ID" value="NZ_JBFBVU010000027.1"/>
</dbReference>
<evidence type="ECO:0000313" key="1">
    <source>
        <dbReference type="EMBL" id="MEV8468360.1"/>
    </source>
</evidence>